<proteinExistence type="predicted"/>
<protein>
    <submittedName>
        <fullName evidence="1">Uncharacterized protein</fullName>
    </submittedName>
</protein>
<gene>
    <name evidence="1" type="ORF">Asulf_01320</name>
</gene>
<dbReference type="EMBL" id="CP005290">
    <property type="protein sequence ID" value="AGK61311.1"/>
    <property type="molecule type" value="Genomic_DNA"/>
</dbReference>
<dbReference type="GeneID" id="15392959"/>
<reference evidence="1 2" key="1">
    <citation type="journal article" date="2013" name="Genome Announc.">
        <title>Complete Genome Sequence of the Thermophilic and Facultatively Chemolithoautotrophic Sulfate Reducer Archaeoglobus sulfaticallidus Strain PM70-1T.</title>
        <authorList>
            <person name="Stokke R."/>
            <person name="Hocking W.P."/>
            <person name="Steinsbu B.O."/>
            <person name="Steen I.H."/>
        </authorList>
    </citation>
    <scope>NUCLEOTIDE SEQUENCE [LARGE SCALE GENOMIC DNA]</scope>
    <source>
        <strain evidence="1">PM70-1</strain>
    </source>
</reference>
<keyword evidence="2" id="KW-1185">Reference proteome</keyword>
<dbReference type="Proteomes" id="UP000013307">
    <property type="component" value="Chromosome"/>
</dbReference>
<dbReference type="KEGG" id="ast:Asulf_01320"/>
<organism evidence="1 2">
    <name type="scientific">Archaeoglobus sulfaticallidus PM70-1</name>
    <dbReference type="NCBI Taxonomy" id="387631"/>
    <lineage>
        <taxon>Archaea</taxon>
        <taxon>Methanobacteriati</taxon>
        <taxon>Methanobacteriota</taxon>
        <taxon>Archaeoglobi</taxon>
        <taxon>Archaeoglobales</taxon>
        <taxon>Archaeoglobaceae</taxon>
        <taxon>Archaeoglobus</taxon>
    </lineage>
</organism>
<accession>N0BL92</accession>
<dbReference type="AlphaFoldDB" id="N0BL92"/>
<sequence>MNGNASKEALGMEKACNNSAGNAYNEALEMQAVRHWKCMNGNGGASNGNGKCEYGTRISYMLTISTYHQHNVK</sequence>
<evidence type="ECO:0000313" key="2">
    <source>
        <dbReference type="Proteomes" id="UP000013307"/>
    </source>
</evidence>
<dbReference type="RefSeq" id="WP_015590909.1">
    <property type="nucleotide sequence ID" value="NC_021169.1"/>
</dbReference>
<dbReference type="HOGENOM" id="CLU_2695512_0_0_2"/>
<name>N0BL92_9EURY</name>
<evidence type="ECO:0000313" key="1">
    <source>
        <dbReference type="EMBL" id="AGK61311.1"/>
    </source>
</evidence>